<dbReference type="HOGENOM" id="CLU_2884708_0_0_6"/>
<dbReference type="KEGG" id="vfm:VFMJ11_0089"/>
<name>B5FFC3_ALIFM</name>
<accession>B5FFC3</accession>
<proteinExistence type="predicted"/>
<sequence length="53" mass="6165">MVIANLREILFLHDIKIATRNTLNRMESRMLSAIEMRDMSQLLDGEKLFNSKG</sequence>
<organism evidence="1 2">
    <name type="scientific">Aliivibrio fischeri (strain MJ11)</name>
    <name type="common">Vibrio fischeri</name>
    <dbReference type="NCBI Taxonomy" id="388396"/>
    <lineage>
        <taxon>Bacteria</taxon>
        <taxon>Pseudomonadati</taxon>
        <taxon>Pseudomonadota</taxon>
        <taxon>Gammaproteobacteria</taxon>
        <taxon>Vibrionales</taxon>
        <taxon>Vibrionaceae</taxon>
        <taxon>Aliivibrio</taxon>
    </lineage>
</organism>
<reference evidence="2" key="1">
    <citation type="submission" date="2008-08" db="EMBL/GenBank/DDBJ databases">
        <title>Complete sequence of Vibrio fischeri strain MJ11.</title>
        <authorList>
            <person name="Mandel M.J."/>
            <person name="Stabb E.V."/>
            <person name="Ruby E.G."/>
            <person name="Ferriera S."/>
            <person name="Johnson J."/>
            <person name="Kravitz S."/>
            <person name="Beeson K."/>
            <person name="Sutton G."/>
            <person name="Rogers Y.-H."/>
            <person name="Friedman R."/>
            <person name="Frazier M."/>
            <person name="Venter J.C."/>
        </authorList>
    </citation>
    <scope>NUCLEOTIDE SEQUENCE [LARGE SCALE GENOMIC DNA]</scope>
    <source>
        <strain evidence="2">MJ11</strain>
    </source>
</reference>
<dbReference type="Proteomes" id="UP000001857">
    <property type="component" value="Chromosome I"/>
</dbReference>
<protein>
    <submittedName>
        <fullName evidence="1">Uncharacterized protein</fullName>
    </submittedName>
</protein>
<dbReference type="EMBL" id="CP001139">
    <property type="protein sequence ID" value="ACH64856.1"/>
    <property type="molecule type" value="Genomic_DNA"/>
</dbReference>
<gene>
    <name evidence="1" type="ordered locus">VFMJ11_0089</name>
</gene>
<reference evidence="1 2" key="2">
    <citation type="journal article" date="2009" name="Nature">
        <title>A single regulatory gene is sufficient to alter bacterial host range.</title>
        <authorList>
            <person name="Mandel M.J."/>
            <person name="Wollenberg M.S."/>
            <person name="Stabb E.V."/>
            <person name="Visick K.L."/>
            <person name="Ruby E.G."/>
        </authorList>
    </citation>
    <scope>NUCLEOTIDE SEQUENCE [LARGE SCALE GENOMIC DNA]</scope>
    <source>
        <strain evidence="1 2">MJ11</strain>
    </source>
</reference>
<evidence type="ECO:0000313" key="2">
    <source>
        <dbReference type="Proteomes" id="UP000001857"/>
    </source>
</evidence>
<dbReference type="AlphaFoldDB" id="B5FFC3"/>
<evidence type="ECO:0000313" key="1">
    <source>
        <dbReference type="EMBL" id="ACH64856.1"/>
    </source>
</evidence>